<proteinExistence type="predicted"/>
<dbReference type="Proteomes" id="UP001597546">
    <property type="component" value="Unassembled WGS sequence"/>
</dbReference>
<dbReference type="RefSeq" id="WP_379047836.1">
    <property type="nucleotide sequence ID" value="NZ_JBHSKW010000068.1"/>
</dbReference>
<name>A0ABW5TTV3_9SPHI</name>
<protein>
    <submittedName>
        <fullName evidence="1">Uncharacterized protein</fullName>
    </submittedName>
</protein>
<dbReference type="PROSITE" id="PS51257">
    <property type="entry name" value="PROKAR_LIPOPROTEIN"/>
    <property type="match status" value="1"/>
</dbReference>
<reference evidence="2" key="1">
    <citation type="journal article" date="2019" name="Int. J. Syst. Evol. Microbiol.">
        <title>The Global Catalogue of Microorganisms (GCM) 10K type strain sequencing project: providing services to taxonomists for standard genome sequencing and annotation.</title>
        <authorList>
            <consortium name="The Broad Institute Genomics Platform"/>
            <consortium name="The Broad Institute Genome Sequencing Center for Infectious Disease"/>
            <person name="Wu L."/>
            <person name="Ma J."/>
        </authorList>
    </citation>
    <scope>NUCLEOTIDE SEQUENCE [LARGE SCALE GENOMIC DNA]</scope>
    <source>
        <strain evidence="2">KCTC 42456</strain>
    </source>
</reference>
<sequence>MKAKQILSIGLFIFCACNYSKTENSSDTTTINIFHDIPKKYKTSDSIIKFKGHVFLKADSLITAELVEYDLGNNGEKEIIVAYTIDLIEANVIVFNGNDFKKIAETKGSTDIKLIDGNIVFERYHVDNTEQNIYSLKGKELVWIDEKAIEIK</sequence>
<organism evidence="1 2">
    <name type="scientific">Pedobacter alpinus</name>
    <dbReference type="NCBI Taxonomy" id="1590643"/>
    <lineage>
        <taxon>Bacteria</taxon>
        <taxon>Pseudomonadati</taxon>
        <taxon>Bacteroidota</taxon>
        <taxon>Sphingobacteriia</taxon>
        <taxon>Sphingobacteriales</taxon>
        <taxon>Sphingobacteriaceae</taxon>
        <taxon>Pedobacter</taxon>
    </lineage>
</organism>
<evidence type="ECO:0000313" key="2">
    <source>
        <dbReference type="Proteomes" id="UP001597546"/>
    </source>
</evidence>
<gene>
    <name evidence="1" type="ORF">ACFSSE_11015</name>
</gene>
<keyword evidence="2" id="KW-1185">Reference proteome</keyword>
<comment type="caution">
    <text evidence="1">The sequence shown here is derived from an EMBL/GenBank/DDBJ whole genome shotgun (WGS) entry which is preliminary data.</text>
</comment>
<dbReference type="EMBL" id="JBHULV010000038">
    <property type="protein sequence ID" value="MFD2732233.1"/>
    <property type="molecule type" value="Genomic_DNA"/>
</dbReference>
<accession>A0ABW5TTV3</accession>
<evidence type="ECO:0000313" key="1">
    <source>
        <dbReference type="EMBL" id="MFD2732233.1"/>
    </source>
</evidence>